<dbReference type="EMBL" id="JAXQNO010000004">
    <property type="protein sequence ID" value="KAK4798862.1"/>
    <property type="molecule type" value="Genomic_DNA"/>
</dbReference>
<dbReference type="Proteomes" id="UP001346149">
    <property type="component" value="Unassembled WGS sequence"/>
</dbReference>
<accession>A0AAN7MH47</accession>
<keyword evidence="3" id="KW-1185">Reference proteome</keyword>
<feature type="region of interest" description="Disordered" evidence="1">
    <location>
        <begin position="51"/>
        <end position="112"/>
    </location>
</feature>
<gene>
    <name evidence="2" type="ORF">SAY86_024227</name>
</gene>
<reference evidence="2 3" key="1">
    <citation type="journal article" date="2023" name="Hortic Res">
        <title>Pangenome of water caltrop reveals structural variations and asymmetric subgenome divergence after allopolyploidization.</title>
        <authorList>
            <person name="Zhang X."/>
            <person name="Chen Y."/>
            <person name="Wang L."/>
            <person name="Yuan Y."/>
            <person name="Fang M."/>
            <person name="Shi L."/>
            <person name="Lu R."/>
            <person name="Comes H.P."/>
            <person name="Ma Y."/>
            <person name="Chen Y."/>
            <person name="Huang G."/>
            <person name="Zhou Y."/>
            <person name="Zheng Z."/>
            <person name="Qiu Y."/>
        </authorList>
    </citation>
    <scope>NUCLEOTIDE SEQUENCE [LARGE SCALE GENOMIC DNA]</scope>
    <source>
        <strain evidence="2">F231</strain>
    </source>
</reference>
<feature type="compositionally biased region" description="Low complexity" evidence="1">
    <location>
        <begin position="57"/>
        <end position="71"/>
    </location>
</feature>
<sequence>MERWGGAEEKGSLLKIFELLSPSARIDPLPEHIIRHVQSVHSDLVLDPFDALERGTHSTPGPSSTATAATPRVAESAVGRGEGEERCGCERPGARAGGEGGEEEEEKDGRPE</sequence>
<evidence type="ECO:0000256" key="1">
    <source>
        <dbReference type="SAM" id="MobiDB-lite"/>
    </source>
</evidence>
<evidence type="ECO:0000313" key="3">
    <source>
        <dbReference type="Proteomes" id="UP001346149"/>
    </source>
</evidence>
<comment type="caution">
    <text evidence="2">The sequence shown here is derived from an EMBL/GenBank/DDBJ whole genome shotgun (WGS) entry which is preliminary data.</text>
</comment>
<evidence type="ECO:0000313" key="2">
    <source>
        <dbReference type="EMBL" id="KAK4798862.1"/>
    </source>
</evidence>
<name>A0AAN7MH47_TRANT</name>
<proteinExistence type="predicted"/>
<protein>
    <submittedName>
        <fullName evidence="2">Uncharacterized protein</fullName>
    </submittedName>
</protein>
<feature type="compositionally biased region" description="Basic and acidic residues" evidence="1">
    <location>
        <begin position="81"/>
        <end position="93"/>
    </location>
</feature>
<organism evidence="2 3">
    <name type="scientific">Trapa natans</name>
    <name type="common">Water chestnut</name>
    <dbReference type="NCBI Taxonomy" id="22666"/>
    <lineage>
        <taxon>Eukaryota</taxon>
        <taxon>Viridiplantae</taxon>
        <taxon>Streptophyta</taxon>
        <taxon>Embryophyta</taxon>
        <taxon>Tracheophyta</taxon>
        <taxon>Spermatophyta</taxon>
        <taxon>Magnoliopsida</taxon>
        <taxon>eudicotyledons</taxon>
        <taxon>Gunneridae</taxon>
        <taxon>Pentapetalae</taxon>
        <taxon>rosids</taxon>
        <taxon>malvids</taxon>
        <taxon>Myrtales</taxon>
        <taxon>Lythraceae</taxon>
        <taxon>Trapa</taxon>
    </lineage>
</organism>
<dbReference type="AlphaFoldDB" id="A0AAN7MH47"/>